<name>A0A392UXR7_9FABA</name>
<dbReference type="Proteomes" id="UP000265520">
    <property type="component" value="Unassembled WGS sequence"/>
</dbReference>
<evidence type="ECO:0000313" key="2">
    <source>
        <dbReference type="Proteomes" id="UP000265520"/>
    </source>
</evidence>
<feature type="non-terminal residue" evidence="1">
    <location>
        <position position="61"/>
    </location>
</feature>
<accession>A0A392UXR7</accession>
<reference evidence="1 2" key="1">
    <citation type="journal article" date="2018" name="Front. Plant Sci.">
        <title>Red Clover (Trifolium pratense) and Zigzag Clover (T. medium) - A Picture of Genomic Similarities and Differences.</title>
        <authorList>
            <person name="Dluhosova J."/>
            <person name="Istvanek J."/>
            <person name="Nedelnik J."/>
            <person name="Repkova J."/>
        </authorList>
    </citation>
    <scope>NUCLEOTIDE SEQUENCE [LARGE SCALE GENOMIC DNA]</scope>
    <source>
        <strain evidence="2">cv. 10/8</strain>
        <tissue evidence="1">Leaf</tissue>
    </source>
</reference>
<feature type="non-terminal residue" evidence="1">
    <location>
        <position position="1"/>
    </location>
</feature>
<dbReference type="AlphaFoldDB" id="A0A392UXR7"/>
<proteinExistence type="predicted"/>
<sequence>GGRGGECKRGSGSFCGGDNTEGRVVNVSGDFVGGDAVEVVLTYGGFCGGTGGDDGGEGVGR</sequence>
<dbReference type="EMBL" id="LXQA011000286">
    <property type="protein sequence ID" value="MCI80647.1"/>
    <property type="molecule type" value="Genomic_DNA"/>
</dbReference>
<evidence type="ECO:0000313" key="1">
    <source>
        <dbReference type="EMBL" id="MCI80647.1"/>
    </source>
</evidence>
<comment type="caution">
    <text evidence="1">The sequence shown here is derived from an EMBL/GenBank/DDBJ whole genome shotgun (WGS) entry which is preliminary data.</text>
</comment>
<protein>
    <submittedName>
        <fullName evidence="1">Uncharacterized protein</fullName>
    </submittedName>
</protein>
<keyword evidence="2" id="KW-1185">Reference proteome</keyword>
<organism evidence="1 2">
    <name type="scientific">Trifolium medium</name>
    <dbReference type="NCBI Taxonomy" id="97028"/>
    <lineage>
        <taxon>Eukaryota</taxon>
        <taxon>Viridiplantae</taxon>
        <taxon>Streptophyta</taxon>
        <taxon>Embryophyta</taxon>
        <taxon>Tracheophyta</taxon>
        <taxon>Spermatophyta</taxon>
        <taxon>Magnoliopsida</taxon>
        <taxon>eudicotyledons</taxon>
        <taxon>Gunneridae</taxon>
        <taxon>Pentapetalae</taxon>
        <taxon>rosids</taxon>
        <taxon>fabids</taxon>
        <taxon>Fabales</taxon>
        <taxon>Fabaceae</taxon>
        <taxon>Papilionoideae</taxon>
        <taxon>50 kb inversion clade</taxon>
        <taxon>NPAAA clade</taxon>
        <taxon>Hologalegina</taxon>
        <taxon>IRL clade</taxon>
        <taxon>Trifolieae</taxon>
        <taxon>Trifolium</taxon>
    </lineage>
</organism>